<dbReference type="NCBIfam" id="NF040713">
    <property type="entry name" value="ZapE"/>
    <property type="match status" value="1"/>
</dbReference>
<name>A0ABP3Q3Q2_9PROT</name>
<dbReference type="SUPFAM" id="SSF52540">
    <property type="entry name" value="P-loop containing nucleoside triphosphate hydrolases"/>
    <property type="match status" value="1"/>
</dbReference>
<evidence type="ECO:0000313" key="3">
    <source>
        <dbReference type="EMBL" id="GAA0582247.1"/>
    </source>
</evidence>
<proteinExistence type="predicted"/>
<protein>
    <submittedName>
        <fullName evidence="3">Cell division protein ZapE</fullName>
    </submittedName>
</protein>
<dbReference type="InterPro" id="IPR027417">
    <property type="entry name" value="P-loop_NTPase"/>
</dbReference>
<keyword evidence="3" id="KW-0132">Cell division</keyword>
<dbReference type="GO" id="GO:0051301">
    <property type="term" value="P:cell division"/>
    <property type="evidence" value="ECO:0007669"/>
    <property type="project" value="UniProtKB-KW"/>
</dbReference>
<evidence type="ECO:0000256" key="2">
    <source>
        <dbReference type="ARBA" id="ARBA00022840"/>
    </source>
</evidence>
<keyword evidence="3" id="KW-0131">Cell cycle</keyword>
<dbReference type="PANTHER" id="PTHR12169">
    <property type="entry name" value="ATPASE N2B"/>
    <property type="match status" value="1"/>
</dbReference>
<organism evidence="3 4">
    <name type="scientific">Rhizomicrobium electricum</name>
    <dbReference type="NCBI Taxonomy" id="480070"/>
    <lineage>
        <taxon>Bacteria</taxon>
        <taxon>Pseudomonadati</taxon>
        <taxon>Pseudomonadota</taxon>
        <taxon>Alphaproteobacteria</taxon>
        <taxon>Micropepsales</taxon>
        <taxon>Micropepsaceae</taxon>
        <taxon>Rhizomicrobium</taxon>
    </lineage>
</organism>
<keyword evidence="2" id="KW-0067">ATP-binding</keyword>
<gene>
    <name evidence="3" type="primary">zapE</name>
    <name evidence="3" type="ORF">GCM10008942_33950</name>
</gene>
<reference evidence="4" key="1">
    <citation type="journal article" date="2019" name="Int. J. Syst. Evol. Microbiol.">
        <title>The Global Catalogue of Microorganisms (GCM) 10K type strain sequencing project: providing services to taxonomists for standard genome sequencing and annotation.</title>
        <authorList>
            <consortium name="The Broad Institute Genomics Platform"/>
            <consortium name="The Broad Institute Genome Sequencing Center for Infectious Disease"/>
            <person name="Wu L."/>
            <person name="Ma J."/>
        </authorList>
    </citation>
    <scope>NUCLEOTIDE SEQUENCE [LARGE SCALE GENOMIC DNA]</scope>
    <source>
        <strain evidence="4">JCM 15089</strain>
    </source>
</reference>
<dbReference type="PANTHER" id="PTHR12169:SF6">
    <property type="entry name" value="AFG1-LIKE ATPASE"/>
    <property type="match status" value="1"/>
</dbReference>
<evidence type="ECO:0000313" key="4">
    <source>
        <dbReference type="Proteomes" id="UP001499951"/>
    </source>
</evidence>
<dbReference type="RefSeq" id="WP_166935269.1">
    <property type="nucleotide sequence ID" value="NZ_BAAADD010000009.1"/>
</dbReference>
<dbReference type="Gene3D" id="3.40.50.300">
    <property type="entry name" value="P-loop containing nucleotide triphosphate hydrolases"/>
    <property type="match status" value="1"/>
</dbReference>
<keyword evidence="1" id="KW-0547">Nucleotide-binding</keyword>
<dbReference type="Proteomes" id="UP001499951">
    <property type="component" value="Unassembled WGS sequence"/>
</dbReference>
<keyword evidence="4" id="KW-1185">Reference proteome</keyword>
<comment type="caution">
    <text evidence="3">The sequence shown here is derived from an EMBL/GenBank/DDBJ whole genome shotgun (WGS) entry which is preliminary data.</text>
</comment>
<evidence type="ECO:0000256" key="1">
    <source>
        <dbReference type="ARBA" id="ARBA00022741"/>
    </source>
</evidence>
<dbReference type="Pfam" id="PF03969">
    <property type="entry name" value="AFG1_ATPase"/>
    <property type="match status" value="1"/>
</dbReference>
<sequence length="340" mass="37817">MSVITRYRALAADGTIAPDPRQEAAAERLDRLAFDLAEWRPGFFRRNAPPRGVYLWGDVGRGKSMLMDLFFASAEVAPKRRVHFNDFMAEAHALLHGLRKLEHIRDPLPEAAKRLEQRLLCFDEFQVEDVADAMILGRLFEHLLARGTVIVATSNTPPDRLYQHGLNRQLFLPFIAILKTRLDVVHLAGSDHRRAFAGDAYQTGPGAAAAMDEAWTSLGGDRAHAASLTVLGRRLAVPRAVNGAARFSFAELCERPLGAADYLALAEAYRVLVIDGIPRFDARNRDAARRFTTLIDVLYDRKVRLYCSAAAEPDRLSEAEGFARTASRLLEMRSDAYGTA</sequence>
<dbReference type="InterPro" id="IPR005654">
    <property type="entry name" value="ATPase_AFG1-like"/>
</dbReference>
<dbReference type="EMBL" id="BAAADD010000009">
    <property type="protein sequence ID" value="GAA0582247.1"/>
    <property type="molecule type" value="Genomic_DNA"/>
</dbReference>
<accession>A0ABP3Q3Q2</accession>